<proteinExistence type="predicted"/>
<evidence type="ECO:0000313" key="1">
    <source>
        <dbReference type="Proteomes" id="UP000790787"/>
    </source>
</evidence>
<accession>A0AC58U2E4</accession>
<organism evidence="1 2">
    <name type="scientific">Nicotiana tabacum</name>
    <name type="common">Common tobacco</name>
    <dbReference type="NCBI Taxonomy" id="4097"/>
    <lineage>
        <taxon>Eukaryota</taxon>
        <taxon>Viridiplantae</taxon>
        <taxon>Streptophyta</taxon>
        <taxon>Embryophyta</taxon>
        <taxon>Tracheophyta</taxon>
        <taxon>Spermatophyta</taxon>
        <taxon>Magnoliopsida</taxon>
        <taxon>eudicotyledons</taxon>
        <taxon>Gunneridae</taxon>
        <taxon>Pentapetalae</taxon>
        <taxon>asterids</taxon>
        <taxon>lamiids</taxon>
        <taxon>Solanales</taxon>
        <taxon>Solanaceae</taxon>
        <taxon>Nicotianoideae</taxon>
        <taxon>Nicotianeae</taxon>
        <taxon>Nicotiana</taxon>
    </lineage>
</organism>
<gene>
    <name evidence="2" type="primary">LOC142178203</name>
</gene>
<name>A0AC58U2E4_TOBAC</name>
<sequence>MASPTTSLLALILFAIATGLPAAHAFAINGQTVLGIQVSGTLACSATGNLPGNGIAGVLASVTCNVNGTPTVLGVATTNLNGVFVALITNLSGLDPNSLSCAIRVNLPILTCSLLPRNGVLQAKVNLKGTVSQATIGLVADATIGPFSIV</sequence>
<protein>
    <submittedName>
        <fullName evidence="2">Uncharacterized protein LOC142178203</fullName>
    </submittedName>
</protein>
<reference evidence="1" key="1">
    <citation type="journal article" date="2014" name="Nat. Commun.">
        <title>The tobacco genome sequence and its comparison with those of tomato and potato.</title>
        <authorList>
            <person name="Sierro N."/>
            <person name="Battey J.N."/>
            <person name="Ouadi S."/>
            <person name="Bakaher N."/>
            <person name="Bovet L."/>
            <person name="Willig A."/>
            <person name="Goepfert S."/>
            <person name="Peitsch M.C."/>
            <person name="Ivanov N.V."/>
        </authorList>
    </citation>
    <scope>NUCLEOTIDE SEQUENCE [LARGE SCALE GENOMIC DNA]</scope>
</reference>
<reference evidence="2" key="2">
    <citation type="submission" date="2025-08" db="UniProtKB">
        <authorList>
            <consortium name="RefSeq"/>
        </authorList>
    </citation>
    <scope>IDENTIFICATION</scope>
    <source>
        <tissue evidence="2">Leaf</tissue>
    </source>
</reference>
<keyword evidence="1" id="KW-1185">Reference proteome</keyword>
<dbReference type="Proteomes" id="UP000790787">
    <property type="component" value="Chromosome 24"/>
</dbReference>
<evidence type="ECO:0000313" key="2">
    <source>
        <dbReference type="RefSeq" id="XP_075103630.1"/>
    </source>
</evidence>
<dbReference type="RefSeq" id="XP_075103630.1">
    <property type="nucleotide sequence ID" value="XM_075247529.1"/>
</dbReference>